<keyword evidence="3" id="KW-1185">Reference proteome</keyword>
<reference evidence="3" key="1">
    <citation type="submission" date="2016-10" db="EMBL/GenBank/DDBJ databases">
        <authorList>
            <person name="Varghese N."/>
            <person name="Submissions S."/>
        </authorList>
    </citation>
    <scope>NUCLEOTIDE SEQUENCE [LARGE SCALE GENOMIC DNA]</scope>
    <source>
        <strain evidence="3">DSM 26348</strain>
    </source>
</reference>
<feature type="coiled-coil region" evidence="1">
    <location>
        <begin position="89"/>
        <end position="116"/>
    </location>
</feature>
<dbReference type="EMBL" id="FOQD01000008">
    <property type="protein sequence ID" value="SFI37093.1"/>
    <property type="molecule type" value="Genomic_DNA"/>
</dbReference>
<sequence>MPLSEKRSDIEAQLLMQLRRAEGPYRRALALIEKSVSPTNPTLDEISACLPRLEPLMRQTQEIESELGPCRQRWLQLGVKADNSLKAILDQHQKLLGGLIQQINSLEQQMQSLKTAVKPSVDSFVRHQQMQRAYQHSAR</sequence>
<organism evidence="2 3">
    <name type="scientific">Planctomicrobium piriforme</name>
    <dbReference type="NCBI Taxonomy" id="1576369"/>
    <lineage>
        <taxon>Bacteria</taxon>
        <taxon>Pseudomonadati</taxon>
        <taxon>Planctomycetota</taxon>
        <taxon>Planctomycetia</taxon>
        <taxon>Planctomycetales</taxon>
        <taxon>Planctomycetaceae</taxon>
        <taxon>Planctomicrobium</taxon>
    </lineage>
</organism>
<dbReference type="Proteomes" id="UP000199518">
    <property type="component" value="Unassembled WGS sequence"/>
</dbReference>
<proteinExistence type="predicted"/>
<evidence type="ECO:0008006" key="4">
    <source>
        <dbReference type="Google" id="ProtNLM"/>
    </source>
</evidence>
<protein>
    <recommendedName>
        <fullName evidence="4">FlgN protein</fullName>
    </recommendedName>
</protein>
<keyword evidence="1" id="KW-0175">Coiled coil</keyword>
<name>A0A1I3HNA1_9PLAN</name>
<evidence type="ECO:0000256" key="1">
    <source>
        <dbReference type="SAM" id="Coils"/>
    </source>
</evidence>
<evidence type="ECO:0000313" key="3">
    <source>
        <dbReference type="Proteomes" id="UP000199518"/>
    </source>
</evidence>
<dbReference type="RefSeq" id="WP_139228428.1">
    <property type="nucleotide sequence ID" value="NZ_FOQD01000008.1"/>
</dbReference>
<accession>A0A1I3HNA1</accession>
<gene>
    <name evidence="2" type="ORF">SAMN05421753_108128</name>
</gene>
<evidence type="ECO:0000313" key="2">
    <source>
        <dbReference type="EMBL" id="SFI37093.1"/>
    </source>
</evidence>
<dbReference type="AlphaFoldDB" id="A0A1I3HNA1"/>
<dbReference type="STRING" id="1576369.SAMN05421753_108128"/>